<evidence type="ECO:0000256" key="4">
    <source>
        <dbReference type="ARBA" id="ARBA00022827"/>
    </source>
</evidence>
<dbReference type="EMBL" id="PXVD01000028">
    <property type="protein sequence ID" value="MDJ1372479.1"/>
    <property type="molecule type" value="Genomic_DNA"/>
</dbReference>
<dbReference type="InterPro" id="IPR036250">
    <property type="entry name" value="AcylCo_DH-like_C"/>
</dbReference>
<comment type="cofactor">
    <cofactor evidence="1 5">
        <name>FAD</name>
        <dbReference type="ChEBI" id="CHEBI:57692"/>
    </cofactor>
</comment>
<dbReference type="InterPro" id="IPR046373">
    <property type="entry name" value="Acyl-CoA_Oxase/DH_mid-dom_sf"/>
</dbReference>
<evidence type="ECO:0000313" key="9">
    <source>
        <dbReference type="EMBL" id="MDJ1372479.1"/>
    </source>
</evidence>
<gene>
    <name evidence="9" type="ORF">C7K25_14095</name>
</gene>
<dbReference type="PROSITE" id="PS00073">
    <property type="entry name" value="ACYL_COA_DH_2"/>
    <property type="match status" value="1"/>
</dbReference>
<dbReference type="InterPro" id="IPR006089">
    <property type="entry name" value="Acyl-CoA_DH_CS"/>
</dbReference>
<evidence type="ECO:0000313" key="10">
    <source>
        <dbReference type="Proteomes" id="UP001170379"/>
    </source>
</evidence>
<dbReference type="InterPro" id="IPR037069">
    <property type="entry name" value="AcylCoA_DH/ox_N_sf"/>
</dbReference>
<comment type="caution">
    <text evidence="9">The sequence shown here is derived from an EMBL/GenBank/DDBJ whole genome shotgun (WGS) entry which is preliminary data.</text>
</comment>
<protein>
    <submittedName>
        <fullName evidence="9">Acyl-CoA dehydrogenase</fullName>
    </submittedName>
</protein>
<feature type="domain" description="Acyl-CoA dehydrogenase/oxidase C-terminal" evidence="6">
    <location>
        <begin position="241"/>
        <end position="382"/>
    </location>
</feature>
<dbReference type="InterPro" id="IPR013786">
    <property type="entry name" value="AcylCoA_DH/ox_N"/>
</dbReference>
<keyword evidence="3 5" id="KW-0285">Flavoprotein</keyword>
<dbReference type="Pfam" id="PF02770">
    <property type="entry name" value="Acyl-CoA_dh_M"/>
    <property type="match status" value="1"/>
</dbReference>
<organism evidence="9 10">
    <name type="scientific">Gulosibacter molinativorax</name>
    <dbReference type="NCBI Taxonomy" id="256821"/>
    <lineage>
        <taxon>Bacteria</taxon>
        <taxon>Bacillati</taxon>
        <taxon>Actinomycetota</taxon>
        <taxon>Actinomycetes</taxon>
        <taxon>Micrococcales</taxon>
        <taxon>Microbacteriaceae</taxon>
        <taxon>Gulosibacter</taxon>
    </lineage>
</organism>
<keyword evidence="5" id="KW-0560">Oxidoreductase</keyword>
<dbReference type="InterPro" id="IPR006091">
    <property type="entry name" value="Acyl-CoA_Oxase/DH_mid-dom"/>
</dbReference>
<reference evidence="9" key="1">
    <citation type="submission" date="2018-03" db="EMBL/GenBank/DDBJ databases">
        <authorList>
            <person name="Nunes O.C."/>
            <person name="Lopes A.R."/>
            <person name="Froufe H."/>
            <person name="Munoz-Merida A."/>
            <person name="Barroso C."/>
            <person name="Egas C."/>
        </authorList>
    </citation>
    <scope>NUCLEOTIDE SEQUENCE</scope>
    <source>
        <strain evidence="9">ON4</strain>
    </source>
</reference>
<dbReference type="RefSeq" id="WP_026937688.1">
    <property type="nucleotide sequence ID" value="NZ_CP028426.1"/>
</dbReference>
<feature type="domain" description="Acyl-CoA dehydrogenase/oxidase N-terminal" evidence="8">
    <location>
        <begin position="19"/>
        <end position="128"/>
    </location>
</feature>
<evidence type="ECO:0000259" key="7">
    <source>
        <dbReference type="Pfam" id="PF02770"/>
    </source>
</evidence>
<evidence type="ECO:0000259" key="6">
    <source>
        <dbReference type="Pfam" id="PF00441"/>
    </source>
</evidence>
<evidence type="ECO:0000259" key="8">
    <source>
        <dbReference type="Pfam" id="PF02771"/>
    </source>
</evidence>
<evidence type="ECO:0000256" key="1">
    <source>
        <dbReference type="ARBA" id="ARBA00001974"/>
    </source>
</evidence>
<feature type="domain" description="Acyl-CoA oxidase/dehydrogenase middle" evidence="7">
    <location>
        <begin position="132"/>
        <end position="225"/>
    </location>
</feature>
<keyword evidence="4 5" id="KW-0274">FAD</keyword>
<dbReference type="Gene3D" id="1.20.140.10">
    <property type="entry name" value="Butyryl-CoA Dehydrogenase, subunit A, domain 3"/>
    <property type="match status" value="1"/>
</dbReference>
<dbReference type="InterPro" id="IPR045008">
    <property type="entry name" value="ACX4-like"/>
</dbReference>
<dbReference type="InterPro" id="IPR009075">
    <property type="entry name" value="AcylCo_DH/oxidase_C"/>
</dbReference>
<dbReference type="Gene3D" id="2.40.110.10">
    <property type="entry name" value="Butyryl-CoA Dehydrogenase, subunit A, domain 2"/>
    <property type="match status" value="1"/>
</dbReference>
<keyword evidence="10" id="KW-1185">Reference proteome</keyword>
<dbReference type="SUPFAM" id="SSF47203">
    <property type="entry name" value="Acyl-CoA dehydrogenase C-terminal domain-like"/>
    <property type="match status" value="1"/>
</dbReference>
<dbReference type="InterPro" id="IPR009100">
    <property type="entry name" value="AcylCoA_DH/oxidase_NM_dom_sf"/>
</dbReference>
<comment type="similarity">
    <text evidence="2 5">Belongs to the acyl-CoA dehydrogenase family.</text>
</comment>
<dbReference type="Pfam" id="PF00441">
    <property type="entry name" value="Acyl-CoA_dh_1"/>
    <property type="match status" value="1"/>
</dbReference>
<reference evidence="9" key="2">
    <citation type="journal article" date="2022" name="Sci. Rep.">
        <title>In silico prediction of the enzymes involved in the degradation of the herbicide molinate by Gulosibacter molinativorax ON4T.</title>
        <authorList>
            <person name="Lopes A.R."/>
            <person name="Bunin E."/>
            <person name="Viana A.T."/>
            <person name="Froufe H."/>
            <person name="Munoz-Merida A."/>
            <person name="Pinho D."/>
            <person name="Figueiredo J."/>
            <person name="Barroso C."/>
            <person name="Vaz-Moreira I."/>
            <person name="Bellanger X."/>
            <person name="Egas C."/>
            <person name="Nunes O.C."/>
        </authorList>
    </citation>
    <scope>NUCLEOTIDE SEQUENCE</scope>
    <source>
        <strain evidence="9">ON4</strain>
    </source>
</reference>
<accession>A0ABT7CCG1</accession>
<dbReference type="PANTHER" id="PTHR43188:SF1">
    <property type="entry name" value="ACYL-COA DEHYDROGENASE"/>
    <property type="match status" value="1"/>
</dbReference>
<dbReference type="Proteomes" id="UP001170379">
    <property type="component" value="Unassembled WGS sequence"/>
</dbReference>
<name>A0ABT7CCG1_9MICO</name>
<dbReference type="SUPFAM" id="SSF56645">
    <property type="entry name" value="Acyl-CoA dehydrogenase NM domain-like"/>
    <property type="match status" value="1"/>
</dbReference>
<evidence type="ECO:0000256" key="3">
    <source>
        <dbReference type="ARBA" id="ARBA00022630"/>
    </source>
</evidence>
<evidence type="ECO:0000256" key="2">
    <source>
        <dbReference type="ARBA" id="ARBA00009347"/>
    </source>
</evidence>
<proteinExistence type="inferred from homology"/>
<dbReference type="PANTHER" id="PTHR43188">
    <property type="entry name" value="ACYL-COENZYME A OXIDASE"/>
    <property type="match status" value="1"/>
</dbReference>
<sequence length="391" mass="43761">MLAGLDTDYYNYWDDFSVEEQERLTELRSLLEREAKPRVNDLWAKEEFPFDLVTPLAELGIFGMLFDESKRFESSARFRGWVTLELARVDASLATFFGVHVGLGMNSIGILGSPEQRAEWLPKMARGEVIGACGITEPLSGSDTAKGIQATARRDGDDWILNGQKRWIGNATWSDITIIYARDVEDGQVKGFIVPTDTEGYKAEKIVNKQSLRIVQNADITLTDVVVPESLRLANCNSFRDVSRVLRHTRSENGWIATGLQMGAVELAREYALEREQFGRPIASFQLVQDLLVKSLSNVTSSLALLERLATVTDRGEHIDEMASLSKAYTSVRARETVSWCRELFGGNGIDLNYSISRFFCDAEAVHTYEGTREMNTLIVGRDFTGIAAFV</sequence>
<dbReference type="Pfam" id="PF02771">
    <property type="entry name" value="Acyl-CoA_dh_N"/>
    <property type="match status" value="1"/>
</dbReference>
<dbReference type="Gene3D" id="1.10.540.10">
    <property type="entry name" value="Acyl-CoA dehydrogenase/oxidase, N-terminal domain"/>
    <property type="match status" value="1"/>
</dbReference>
<evidence type="ECO:0000256" key="5">
    <source>
        <dbReference type="RuleBase" id="RU362125"/>
    </source>
</evidence>